<keyword evidence="3" id="KW-1185">Reference proteome</keyword>
<name>A0AAW1IDG3_POPJA</name>
<dbReference type="EMBL" id="JASPKY010000642">
    <property type="protein sequence ID" value="KAK9687457.1"/>
    <property type="molecule type" value="Genomic_DNA"/>
</dbReference>
<dbReference type="Proteomes" id="UP001458880">
    <property type="component" value="Unassembled WGS sequence"/>
</dbReference>
<evidence type="ECO:0000313" key="3">
    <source>
        <dbReference type="Proteomes" id="UP001458880"/>
    </source>
</evidence>
<gene>
    <name evidence="2" type="ORF">QE152_g36256</name>
</gene>
<feature type="transmembrane region" description="Helical" evidence="1">
    <location>
        <begin position="12"/>
        <end position="36"/>
    </location>
</feature>
<reference evidence="2 3" key="1">
    <citation type="journal article" date="2024" name="BMC Genomics">
        <title>De novo assembly and annotation of Popillia japonica's genome with initial clues to its potential as an invasive pest.</title>
        <authorList>
            <person name="Cucini C."/>
            <person name="Boschi S."/>
            <person name="Funari R."/>
            <person name="Cardaioli E."/>
            <person name="Iannotti N."/>
            <person name="Marturano G."/>
            <person name="Paoli F."/>
            <person name="Bruttini M."/>
            <person name="Carapelli A."/>
            <person name="Frati F."/>
            <person name="Nardi F."/>
        </authorList>
    </citation>
    <scope>NUCLEOTIDE SEQUENCE [LARGE SCALE GENOMIC DNA]</scope>
    <source>
        <strain evidence="2">DMR45628</strain>
    </source>
</reference>
<comment type="caution">
    <text evidence="2">The sequence shown here is derived from an EMBL/GenBank/DDBJ whole genome shotgun (WGS) entry which is preliminary data.</text>
</comment>
<evidence type="ECO:0000313" key="2">
    <source>
        <dbReference type="EMBL" id="KAK9687457.1"/>
    </source>
</evidence>
<evidence type="ECO:0000256" key="1">
    <source>
        <dbReference type="SAM" id="Phobius"/>
    </source>
</evidence>
<keyword evidence="1" id="KW-0472">Membrane</keyword>
<protein>
    <submittedName>
        <fullName evidence="2">Uncharacterized protein</fullName>
    </submittedName>
</protein>
<proteinExistence type="predicted"/>
<dbReference type="AlphaFoldDB" id="A0AAW1IDG3"/>
<accession>A0AAW1IDG3</accession>
<sequence length="165" mass="18736">MTYKNCWKSCTPLVTGLGLGLLVSVAFLLVKIVVYLSGDTTMDIERKLPKDLQPFFVWRALKSQLHPTFCLGKNYSIGAIIQQRYADNLEYFEFIAPAQQRYADNLEYFEFIAPAAILSSKWLLPSYASLDDNTPDSVYAAVGSKYWFKSGYIHKVQTIKCHSAK</sequence>
<keyword evidence="1" id="KW-0812">Transmembrane</keyword>
<organism evidence="2 3">
    <name type="scientific">Popillia japonica</name>
    <name type="common">Japanese beetle</name>
    <dbReference type="NCBI Taxonomy" id="7064"/>
    <lineage>
        <taxon>Eukaryota</taxon>
        <taxon>Metazoa</taxon>
        <taxon>Ecdysozoa</taxon>
        <taxon>Arthropoda</taxon>
        <taxon>Hexapoda</taxon>
        <taxon>Insecta</taxon>
        <taxon>Pterygota</taxon>
        <taxon>Neoptera</taxon>
        <taxon>Endopterygota</taxon>
        <taxon>Coleoptera</taxon>
        <taxon>Polyphaga</taxon>
        <taxon>Scarabaeiformia</taxon>
        <taxon>Scarabaeidae</taxon>
        <taxon>Rutelinae</taxon>
        <taxon>Popillia</taxon>
    </lineage>
</organism>
<keyword evidence="1" id="KW-1133">Transmembrane helix</keyword>